<dbReference type="SUPFAM" id="SSF53613">
    <property type="entry name" value="Ribokinase-like"/>
    <property type="match status" value="1"/>
</dbReference>
<dbReference type="RefSeq" id="WP_133107407.1">
    <property type="nucleotide sequence ID" value="NZ_SMNA01000004.1"/>
</dbReference>
<gene>
    <name evidence="2" type="ORF">EXU48_09500</name>
</gene>
<comment type="caution">
    <text evidence="2">The sequence shown here is derived from an EMBL/GenBank/DDBJ whole genome shotgun (WGS) entry which is preliminary data.</text>
</comment>
<sequence length="319" mass="33331">MDDIRQVALGHVVIDDIVLTDGRELTGMLGGAGAYAALGQALSSGRRVALLSGIGADFPPEAAMHLRAAGVDPDALTVLNEHTPRTRIRYFADGEREESPAYGMTHFVALDPTAAMLPHGLGDLSGVYAFASVEDPLWQDVPDLARTSGATLLWEIHADSCAPGRFDEVAARLAEVDILSLNRAEARNLCGSADLTVCLRRLLEHVGVLALRLGSDGALVATRTRVARARPAARAVIDPTGAGNAFSGALVGAWPAATTGEETDLRSPLAAAMAAAALTIDQYGPPPVTESVRASFRALARSVEVTLAPLDSLQNGTQL</sequence>
<evidence type="ECO:0000259" key="1">
    <source>
        <dbReference type="Pfam" id="PF00294"/>
    </source>
</evidence>
<proteinExistence type="predicted"/>
<feature type="domain" description="Carbohydrate kinase PfkB" evidence="1">
    <location>
        <begin position="16"/>
        <end position="285"/>
    </location>
</feature>
<dbReference type="Pfam" id="PF00294">
    <property type="entry name" value="PfkB"/>
    <property type="match status" value="1"/>
</dbReference>
<accession>A0ABY2E4P2</accession>
<dbReference type="Gene3D" id="3.40.1190.20">
    <property type="match status" value="1"/>
</dbReference>
<name>A0ABY2E4P2_9MICO</name>
<evidence type="ECO:0000313" key="3">
    <source>
        <dbReference type="Proteomes" id="UP000504882"/>
    </source>
</evidence>
<protein>
    <recommendedName>
        <fullName evidence="1">Carbohydrate kinase PfkB domain-containing protein</fullName>
    </recommendedName>
</protein>
<organism evidence="2 3">
    <name type="scientific">Occultella glacieicola</name>
    <dbReference type="NCBI Taxonomy" id="2518684"/>
    <lineage>
        <taxon>Bacteria</taxon>
        <taxon>Bacillati</taxon>
        <taxon>Actinomycetota</taxon>
        <taxon>Actinomycetes</taxon>
        <taxon>Micrococcales</taxon>
        <taxon>Ruaniaceae</taxon>
        <taxon>Occultella</taxon>
    </lineage>
</organism>
<evidence type="ECO:0000313" key="2">
    <source>
        <dbReference type="EMBL" id="TDE94997.1"/>
    </source>
</evidence>
<dbReference type="EMBL" id="SMNA01000004">
    <property type="protein sequence ID" value="TDE94997.1"/>
    <property type="molecule type" value="Genomic_DNA"/>
</dbReference>
<dbReference type="PANTHER" id="PTHR47098:SF2">
    <property type="entry name" value="PROTEIN MAK32"/>
    <property type="match status" value="1"/>
</dbReference>
<dbReference type="InterPro" id="IPR029056">
    <property type="entry name" value="Ribokinase-like"/>
</dbReference>
<keyword evidence="3" id="KW-1185">Reference proteome</keyword>
<dbReference type="InterPro" id="IPR011611">
    <property type="entry name" value="PfkB_dom"/>
</dbReference>
<dbReference type="Proteomes" id="UP000504882">
    <property type="component" value="Unassembled WGS sequence"/>
</dbReference>
<reference evidence="2 3" key="1">
    <citation type="submission" date="2019-03" db="EMBL/GenBank/DDBJ databases">
        <title>Genomic features of bacteria from cold environments.</title>
        <authorList>
            <person name="Shen L."/>
        </authorList>
    </citation>
    <scope>NUCLEOTIDE SEQUENCE [LARGE SCALE GENOMIC DNA]</scope>
    <source>
        <strain evidence="3">T3246-1</strain>
    </source>
</reference>
<dbReference type="PANTHER" id="PTHR47098">
    <property type="entry name" value="PROTEIN MAK32"/>
    <property type="match status" value="1"/>
</dbReference>